<name>F0F9B1_9BACT</name>
<dbReference type="AlphaFoldDB" id="F0F9B1"/>
<dbReference type="Proteomes" id="UP000005697">
    <property type="component" value="Unassembled WGS sequence"/>
</dbReference>
<dbReference type="HOGENOM" id="CLU_3274575_0_0_10"/>
<comment type="caution">
    <text evidence="2">The sequence shown here is derived from an EMBL/GenBank/DDBJ whole genome shotgun (WGS) entry which is preliminary data.</text>
</comment>
<reference evidence="2 3" key="1">
    <citation type="submission" date="2011-01" db="EMBL/GenBank/DDBJ databases">
        <authorList>
            <person name="Muzny D."/>
            <person name="Qin X."/>
            <person name="Deng J."/>
            <person name="Jiang H."/>
            <person name="Liu Y."/>
            <person name="Qu J."/>
            <person name="Song X.-Z."/>
            <person name="Zhang L."/>
            <person name="Thornton R."/>
            <person name="Coyle M."/>
            <person name="Francisco L."/>
            <person name="Jackson L."/>
            <person name="Javaid M."/>
            <person name="Korchina V."/>
            <person name="Kovar C."/>
            <person name="Mata R."/>
            <person name="Mathew T."/>
            <person name="Ngo R."/>
            <person name="Nguyen L."/>
            <person name="Nguyen N."/>
            <person name="Okwuonu G."/>
            <person name="Ongeri F."/>
            <person name="Pham C."/>
            <person name="Simmons D."/>
            <person name="Wilczek-Boney K."/>
            <person name="Hale W."/>
            <person name="Jakkamsetti A."/>
            <person name="Pham P."/>
            <person name="Ruth R."/>
            <person name="San Lucas F."/>
            <person name="Warren J."/>
            <person name="Zhang J."/>
            <person name="Zhao Z."/>
            <person name="Zhou C."/>
            <person name="Zhu D."/>
            <person name="Lee S."/>
            <person name="Bess C."/>
            <person name="Blankenburg K."/>
            <person name="Forbes L."/>
            <person name="Fu Q."/>
            <person name="Gubbala S."/>
            <person name="Hirani K."/>
            <person name="Jayaseelan J.C."/>
            <person name="Lara F."/>
            <person name="Munidasa M."/>
            <person name="Palculict T."/>
            <person name="Patil S."/>
            <person name="Pu L.-L."/>
            <person name="Saada N."/>
            <person name="Tang L."/>
            <person name="Weissenberger G."/>
            <person name="Zhu Y."/>
            <person name="Hemphill L."/>
            <person name="Shang Y."/>
            <person name="Youmans B."/>
            <person name="Ayvaz T."/>
            <person name="Ross M."/>
            <person name="Santibanez J."/>
            <person name="Aqrawi P."/>
            <person name="Gross S."/>
            <person name="Joshi V."/>
            <person name="Fowler G."/>
            <person name="Nazareth L."/>
            <person name="Reid J."/>
            <person name="Worley K."/>
            <person name="Petrosino J."/>
            <person name="Highlander S."/>
            <person name="Gibbs R."/>
        </authorList>
    </citation>
    <scope>NUCLEOTIDE SEQUENCE [LARGE SCALE GENOMIC DNA]</scope>
    <source>
        <strain evidence="2 3">DSM 16608</strain>
    </source>
</reference>
<proteinExistence type="predicted"/>
<dbReference type="EMBL" id="AEWX01000029">
    <property type="protein sequence ID" value="EGC19285.1"/>
    <property type="molecule type" value="Genomic_DNA"/>
</dbReference>
<evidence type="ECO:0000313" key="3">
    <source>
        <dbReference type="Proteomes" id="UP000005697"/>
    </source>
</evidence>
<sequence>MTDSRLSGQAVGRLSFGIPGQKQSGFSPALPLMGKSGKDTC</sequence>
<dbReference type="STRING" id="888743.HMPREF9141_2178"/>
<keyword evidence="3" id="KW-1185">Reference proteome</keyword>
<organism evidence="2 3">
    <name type="scientific">Prevotella multiformis DSM 16608</name>
    <dbReference type="NCBI Taxonomy" id="888743"/>
    <lineage>
        <taxon>Bacteria</taxon>
        <taxon>Pseudomonadati</taxon>
        <taxon>Bacteroidota</taxon>
        <taxon>Bacteroidia</taxon>
        <taxon>Bacteroidales</taxon>
        <taxon>Prevotellaceae</taxon>
        <taxon>Prevotella</taxon>
    </lineage>
</organism>
<evidence type="ECO:0000256" key="1">
    <source>
        <dbReference type="SAM" id="MobiDB-lite"/>
    </source>
</evidence>
<feature type="region of interest" description="Disordered" evidence="1">
    <location>
        <begin position="1"/>
        <end position="41"/>
    </location>
</feature>
<protein>
    <submittedName>
        <fullName evidence="2">Uncharacterized protein</fullName>
    </submittedName>
</protein>
<accession>F0F9B1</accession>
<gene>
    <name evidence="2" type="ORF">HMPREF9141_2178</name>
</gene>
<evidence type="ECO:0000313" key="2">
    <source>
        <dbReference type="EMBL" id="EGC19285.1"/>
    </source>
</evidence>